<reference evidence="2" key="1">
    <citation type="submission" date="2021-01" db="EMBL/GenBank/DDBJ databases">
        <authorList>
            <person name="Lovell J.T."/>
            <person name="Bentley N."/>
            <person name="Bhattarai G."/>
            <person name="Jenkins J.W."/>
            <person name="Sreedasyam A."/>
            <person name="Alarcon Y."/>
            <person name="Bock C."/>
            <person name="Boston L."/>
            <person name="Carlson J."/>
            <person name="Cervantes K."/>
            <person name="Clermont K."/>
            <person name="Krom N."/>
            <person name="Kubenka K."/>
            <person name="Mamidi S."/>
            <person name="Mattison C."/>
            <person name="Monteros M."/>
            <person name="Pisani C."/>
            <person name="Plott C."/>
            <person name="Rajasekar S."/>
            <person name="Rhein H.S."/>
            <person name="Rohla C."/>
            <person name="Song M."/>
            <person name="Hilaire R.S."/>
            <person name="Shu S."/>
            <person name="Wells L."/>
            <person name="Wang X."/>
            <person name="Webber J."/>
            <person name="Heerema R.J."/>
            <person name="Klein P."/>
            <person name="Conner P."/>
            <person name="Grauke L."/>
            <person name="Grimwood J."/>
            <person name="Schmutz J."/>
            <person name="Randall J.J."/>
        </authorList>
    </citation>
    <scope>NUCLEOTIDE SEQUENCE</scope>
    <source>
        <tissue evidence="2">Leaf</tissue>
    </source>
</reference>
<evidence type="ECO:0000313" key="3">
    <source>
        <dbReference type="Proteomes" id="UP000811246"/>
    </source>
</evidence>
<dbReference type="AlphaFoldDB" id="A0A922ALG3"/>
<evidence type="ECO:0000313" key="2">
    <source>
        <dbReference type="EMBL" id="KAG6681516.1"/>
    </source>
</evidence>
<organism evidence="2 3">
    <name type="scientific">Carya illinoinensis</name>
    <name type="common">Pecan</name>
    <dbReference type="NCBI Taxonomy" id="32201"/>
    <lineage>
        <taxon>Eukaryota</taxon>
        <taxon>Viridiplantae</taxon>
        <taxon>Streptophyta</taxon>
        <taxon>Embryophyta</taxon>
        <taxon>Tracheophyta</taxon>
        <taxon>Spermatophyta</taxon>
        <taxon>Magnoliopsida</taxon>
        <taxon>eudicotyledons</taxon>
        <taxon>Gunneridae</taxon>
        <taxon>Pentapetalae</taxon>
        <taxon>rosids</taxon>
        <taxon>fabids</taxon>
        <taxon>Fagales</taxon>
        <taxon>Juglandaceae</taxon>
        <taxon>Carya</taxon>
    </lineage>
</organism>
<comment type="caution">
    <text evidence="2">The sequence shown here is derived from an EMBL/GenBank/DDBJ whole genome shotgun (WGS) entry which is preliminary data.</text>
</comment>
<gene>
    <name evidence="2" type="ORF">I3842_13G097400</name>
</gene>
<dbReference type="EMBL" id="CM031837">
    <property type="protein sequence ID" value="KAG6681516.1"/>
    <property type="molecule type" value="Genomic_DNA"/>
</dbReference>
<feature type="compositionally biased region" description="Low complexity" evidence="1">
    <location>
        <begin position="1"/>
        <end position="13"/>
    </location>
</feature>
<name>A0A922ALG3_CARIL</name>
<feature type="region of interest" description="Disordered" evidence="1">
    <location>
        <begin position="1"/>
        <end position="22"/>
    </location>
</feature>
<evidence type="ECO:0000256" key="1">
    <source>
        <dbReference type="SAM" id="MobiDB-lite"/>
    </source>
</evidence>
<sequence>MSSSSHSPSRFHSSPPPPPRAKAQWYSLRLPQHSYCPSSICDGKQGREKRRLLYGPRNVYKKLALIWVRPTYVQCIC</sequence>
<protein>
    <submittedName>
        <fullName evidence="2">Uncharacterized protein</fullName>
    </submittedName>
</protein>
<dbReference type="Proteomes" id="UP000811246">
    <property type="component" value="Chromosome 13"/>
</dbReference>
<accession>A0A922ALG3</accession>
<proteinExistence type="predicted"/>